<evidence type="ECO:0000313" key="5">
    <source>
        <dbReference type="Proteomes" id="UP001358417"/>
    </source>
</evidence>
<feature type="compositionally biased region" description="Low complexity" evidence="2">
    <location>
        <begin position="30"/>
        <end position="43"/>
    </location>
</feature>
<feature type="compositionally biased region" description="Polar residues" evidence="2">
    <location>
        <begin position="13"/>
        <end position="29"/>
    </location>
</feature>
<keyword evidence="5" id="KW-1185">Reference proteome</keyword>
<dbReference type="GO" id="GO:0003723">
    <property type="term" value="F:RNA binding"/>
    <property type="evidence" value="ECO:0007669"/>
    <property type="project" value="UniProtKB-KW"/>
</dbReference>
<dbReference type="InterPro" id="IPR007201">
    <property type="entry name" value="Mei2-like_Rrm_C"/>
</dbReference>
<organism evidence="4 5">
    <name type="scientific">Exophiala bonariae</name>
    <dbReference type="NCBI Taxonomy" id="1690606"/>
    <lineage>
        <taxon>Eukaryota</taxon>
        <taxon>Fungi</taxon>
        <taxon>Dikarya</taxon>
        <taxon>Ascomycota</taxon>
        <taxon>Pezizomycotina</taxon>
        <taxon>Eurotiomycetes</taxon>
        <taxon>Chaetothyriomycetidae</taxon>
        <taxon>Chaetothyriales</taxon>
        <taxon>Herpotrichiellaceae</taxon>
        <taxon>Exophiala</taxon>
    </lineage>
</organism>
<dbReference type="GeneID" id="89976062"/>
<evidence type="ECO:0000256" key="2">
    <source>
        <dbReference type="SAM" id="MobiDB-lite"/>
    </source>
</evidence>
<evidence type="ECO:0000259" key="3">
    <source>
        <dbReference type="Pfam" id="PF04059"/>
    </source>
</evidence>
<dbReference type="AlphaFoldDB" id="A0AAV9NQ63"/>
<dbReference type="InterPro" id="IPR035979">
    <property type="entry name" value="RBD_domain_sf"/>
</dbReference>
<dbReference type="InterPro" id="IPR034862">
    <property type="entry name" value="Fungal_Mei2-like_RRM3"/>
</dbReference>
<dbReference type="RefSeq" id="XP_064710452.1">
    <property type="nucleotide sequence ID" value="XM_064851449.1"/>
</dbReference>
<comment type="caution">
    <text evidence="4">The sequence shown here is derived from an EMBL/GenBank/DDBJ whole genome shotgun (WGS) entry which is preliminary data.</text>
</comment>
<dbReference type="EMBL" id="JAVRRD010000003">
    <property type="protein sequence ID" value="KAK5061355.1"/>
    <property type="molecule type" value="Genomic_DNA"/>
</dbReference>
<dbReference type="Proteomes" id="UP001358417">
    <property type="component" value="Unassembled WGS sequence"/>
</dbReference>
<name>A0AAV9NQ63_9EURO</name>
<protein>
    <recommendedName>
        <fullName evidence="3">Mei2-like C-terminal RNA recognition motif domain-containing protein</fullName>
    </recommendedName>
</protein>
<gene>
    <name evidence="4" type="ORF">LTR84_007897</name>
</gene>
<keyword evidence="1" id="KW-0694">RNA-binding</keyword>
<proteinExistence type="predicted"/>
<dbReference type="PANTHER" id="PTHR23189">
    <property type="entry name" value="RNA RECOGNITION MOTIF-CONTAINING"/>
    <property type="match status" value="1"/>
</dbReference>
<feature type="region of interest" description="Disordered" evidence="2">
    <location>
        <begin position="1"/>
        <end position="75"/>
    </location>
</feature>
<accession>A0AAV9NQ63</accession>
<dbReference type="CDD" id="cd12532">
    <property type="entry name" value="RRM3_MEI2_fungi"/>
    <property type="match status" value="1"/>
</dbReference>
<sequence length="800" mass="87610">MSRPSGVAMASSPPASDDTNSVGTPSTNITAFTPGAAPPGTAGRTSSGNERRGPRNLAPLDTARTGDDVFLSAPTPTAATRLSPTAEAFTPGQAAFNLPVERTEFVTERVTPVKNPVKPVSLLTKGIENYRQLSMKNKNFSLPAEAVNADGVATWRELVLPYADLVNAEVPDVVTPVRRFYTQAEIGGPALSPKNCLALTPEVRYRQESDMRTKISAMGMRVALRVNHRVVRDVMATVDLQEGSFTTDEHVFRSFVVAGIPHDFPTAAIAATFSPAAFPSLKYINAVQVIRDGAFTISFGDLRDAQRAYAIVSYLHHDAYAHYLSPKTLAADLGQDSVIQTDFHAQVMIKVIWGEHHVMARGVLSEIRRLLSQCGDIKAFHAAPRQRPDEVPKDNRELVVEFYSTNAVAAAVDVLTGDYGTYRIDASTYTPDVLNLFHLLDGRKPQDFAFTTPLTTLSVTGRSTVPVDPDYDRIAAALQRGAQRANRDGRRVNHNANHNVVDINRITAGVDVRTTIMLRNIPNRVDQALLKAIIDETSAGCYDFMYLRIDFANNCNVGYAFINFIDAQFIPSFVIARAGQRWNCFNSDKVAEISYATIQGKDCLVSKFRNSSVMLEHPAFRPKVRTILTVTMSSTNVFQLFFTRGHPNAGQEEKFPSPDNPSKMRRSVENAEHVGLYPSRLLQDSLEPPVSGTPVKGCAKCLVLEKRHRLLAITSFPYPAPSPKCTKCSMVEKRGWCSPPARAIKAIAKSTVYVDTNCPTDPFSGIVFSPLGKVKPIVKSNVVVDLNMIGVHLAQTSSLE</sequence>
<feature type="domain" description="Mei2-like C-terminal RNA recognition motif" evidence="3">
    <location>
        <begin position="513"/>
        <end position="609"/>
    </location>
</feature>
<dbReference type="Pfam" id="PF04059">
    <property type="entry name" value="RRM_2"/>
    <property type="match status" value="1"/>
</dbReference>
<evidence type="ECO:0000313" key="4">
    <source>
        <dbReference type="EMBL" id="KAK5061355.1"/>
    </source>
</evidence>
<reference evidence="4 5" key="1">
    <citation type="submission" date="2023-08" db="EMBL/GenBank/DDBJ databases">
        <title>Black Yeasts Isolated from many extreme environments.</title>
        <authorList>
            <person name="Coleine C."/>
            <person name="Stajich J.E."/>
            <person name="Selbmann L."/>
        </authorList>
    </citation>
    <scope>NUCLEOTIDE SEQUENCE [LARGE SCALE GENOMIC DNA]</scope>
    <source>
        <strain evidence="4 5">CCFEE 5792</strain>
    </source>
</reference>
<evidence type="ECO:0000256" key="1">
    <source>
        <dbReference type="ARBA" id="ARBA00022884"/>
    </source>
</evidence>
<dbReference type="SUPFAM" id="SSF54928">
    <property type="entry name" value="RNA-binding domain, RBD"/>
    <property type="match status" value="1"/>
</dbReference>